<feature type="transmembrane region" description="Helical" evidence="1">
    <location>
        <begin position="9"/>
        <end position="27"/>
    </location>
</feature>
<sequence length="145" mass="15393">MRLDEITRPLLVSFFAAVAWSVLGGLILPEPNLAYDEGIASWIVSMLVSVVLVGVIAVFVGDSASAREMASARSIVAAATGAGIAALGDLAFLLLTTPPDGQDGLAVAYVVFFFIPLLFLGGWASSAMINRVRRWRRQAKREGQA</sequence>
<dbReference type="RefSeq" id="WP_053412508.1">
    <property type="nucleotide sequence ID" value="NZ_CP006841.1"/>
</dbReference>
<keyword evidence="1" id="KW-0812">Transmembrane</keyword>
<proteinExistence type="predicted"/>
<dbReference type="PATRIC" id="fig|1408189.4.peg.1689"/>
<dbReference type="OrthoDB" id="4427237at2"/>
<organism evidence="2 3">
    <name type="scientific">Corynebacterium lactis RW2-5</name>
    <dbReference type="NCBI Taxonomy" id="1408189"/>
    <lineage>
        <taxon>Bacteria</taxon>
        <taxon>Bacillati</taxon>
        <taxon>Actinomycetota</taxon>
        <taxon>Actinomycetes</taxon>
        <taxon>Mycobacteriales</taxon>
        <taxon>Corynebacteriaceae</taxon>
        <taxon>Corynebacterium</taxon>
    </lineage>
</organism>
<dbReference type="AlphaFoldDB" id="A0A0K2H3H8"/>
<gene>
    <name evidence="2" type="ORF">CLAC_08440</name>
</gene>
<feature type="transmembrane region" description="Helical" evidence="1">
    <location>
        <begin position="72"/>
        <end position="95"/>
    </location>
</feature>
<dbReference type="EMBL" id="CP006841">
    <property type="protein sequence ID" value="ALA68592.1"/>
    <property type="molecule type" value="Genomic_DNA"/>
</dbReference>
<dbReference type="KEGG" id="clw:CLAC_08440"/>
<feature type="transmembrane region" description="Helical" evidence="1">
    <location>
        <begin position="39"/>
        <end position="60"/>
    </location>
</feature>
<keyword evidence="3" id="KW-1185">Reference proteome</keyword>
<keyword evidence="1" id="KW-0472">Membrane</keyword>
<dbReference type="Proteomes" id="UP000058446">
    <property type="component" value="Chromosome"/>
</dbReference>
<evidence type="ECO:0000313" key="2">
    <source>
        <dbReference type="EMBL" id="ALA68592.1"/>
    </source>
</evidence>
<evidence type="ECO:0000256" key="1">
    <source>
        <dbReference type="SAM" id="Phobius"/>
    </source>
</evidence>
<protein>
    <submittedName>
        <fullName evidence="2">Uncharacterized protein</fullName>
    </submittedName>
</protein>
<name>A0A0K2H3H8_9CORY</name>
<reference evidence="2 3" key="1">
    <citation type="submission" date="2013-10" db="EMBL/GenBank/DDBJ databases">
        <title>Complete genome sequence of Corynebacterium lactis DSM 45799(T), isolated from raw cow milk.</title>
        <authorList>
            <person name="Ruckert C."/>
            <person name="Albersmeier A."/>
            <person name="Lipski A."/>
            <person name="Kalinowski J."/>
        </authorList>
    </citation>
    <scope>NUCLEOTIDE SEQUENCE [LARGE SCALE GENOMIC DNA]</scope>
    <source>
        <strain evidence="2 3">RW2-5</strain>
    </source>
</reference>
<accession>A0A0K2H3H8</accession>
<evidence type="ECO:0000313" key="3">
    <source>
        <dbReference type="Proteomes" id="UP000058446"/>
    </source>
</evidence>
<feature type="transmembrane region" description="Helical" evidence="1">
    <location>
        <begin position="107"/>
        <end position="129"/>
    </location>
</feature>
<keyword evidence="1" id="KW-1133">Transmembrane helix</keyword>